<evidence type="ECO:0000256" key="1">
    <source>
        <dbReference type="ARBA" id="ARBA00004377"/>
    </source>
</evidence>
<dbReference type="NCBIfam" id="TIGR02532">
    <property type="entry name" value="IV_pilin_GFxxxE"/>
    <property type="match status" value="1"/>
</dbReference>
<name>A0ABS5DW71_9BURK</name>
<comment type="subcellular location">
    <subcellularLocation>
        <location evidence="1">Cell inner membrane</location>
        <topology evidence="1">Single-pass membrane protein</topology>
    </subcellularLocation>
</comment>
<sequence>MVRHHLPLPPRGFTLVEVLVALFIMAVLAGMAWQGIDGLVRTRDGAQANSEASLRLGNVLAQWEQDLAHLQPGPAAPALKFDGAALRMTRRYGEGVQLVMWTLQDQKLYRWTSPPSSRVGELQEWWIRSQQWTAVQKDALVMLPQASAWQVYFFQQGDNNWSNAQSSGNVNAPNAPQPPASGASAPNADDGDDETLPIGVRLLLTVPQGSLTRDIQVRPAG</sequence>
<evidence type="ECO:0000313" key="10">
    <source>
        <dbReference type="EMBL" id="MBQ0935398.1"/>
    </source>
</evidence>
<comment type="caution">
    <text evidence="10">The sequence shown here is derived from an EMBL/GenBank/DDBJ whole genome shotgun (WGS) entry which is preliminary data.</text>
</comment>
<reference evidence="10 11" key="1">
    <citation type="submission" date="2021-04" db="EMBL/GenBank/DDBJ databases">
        <title>The genome sequence of type strain Ideonella paludis KCTC 32238.</title>
        <authorList>
            <person name="Liu Y."/>
        </authorList>
    </citation>
    <scope>NUCLEOTIDE SEQUENCE [LARGE SCALE GENOMIC DNA]</scope>
    <source>
        <strain evidence="10 11">KCTC 32238</strain>
    </source>
</reference>
<keyword evidence="5 9" id="KW-0812">Transmembrane</keyword>
<dbReference type="PANTHER" id="PTHR39583:SF2">
    <property type="entry name" value="TYPE II SECRETION SYSTEM PROTEIN J"/>
    <property type="match status" value="1"/>
</dbReference>
<keyword evidence="4" id="KW-0997">Cell inner membrane</keyword>
<dbReference type="EMBL" id="JAGQDG010000003">
    <property type="protein sequence ID" value="MBQ0935398.1"/>
    <property type="molecule type" value="Genomic_DNA"/>
</dbReference>
<dbReference type="PANTHER" id="PTHR39583">
    <property type="entry name" value="TYPE II SECRETION SYSTEM PROTEIN J-RELATED"/>
    <property type="match status" value="1"/>
</dbReference>
<keyword evidence="2" id="KW-1003">Cell membrane</keyword>
<keyword evidence="6 9" id="KW-1133">Transmembrane helix</keyword>
<accession>A0ABS5DW71</accession>
<keyword evidence="3" id="KW-0488">Methylation</keyword>
<dbReference type="Proteomes" id="UP000672097">
    <property type="component" value="Unassembled WGS sequence"/>
</dbReference>
<dbReference type="InterPro" id="IPR045584">
    <property type="entry name" value="Pilin-like"/>
</dbReference>
<dbReference type="SUPFAM" id="SSF54523">
    <property type="entry name" value="Pili subunits"/>
    <property type="match status" value="1"/>
</dbReference>
<keyword evidence="11" id="KW-1185">Reference proteome</keyword>
<feature type="region of interest" description="Disordered" evidence="8">
    <location>
        <begin position="163"/>
        <end position="196"/>
    </location>
</feature>
<proteinExistence type="predicted"/>
<gene>
    <name evidence="10" type="ORF">KAK11_08670</name>
</gene>
<dbReference type="InterPro" id="IPR012902">
    <property type="entry name" value="N_methyl_site"/>
</dbReference>
<evidence type="ECO:0000256" key="7">
    <source>
        <dbReference type="ARBA" id="ARBA00023136"/>
    </source>
</evidence>
<dbReference type="Pfam" id="PF07963">
    <property type="entry name" value="N_methyl"/>
    <property type="match status" value="1"/>
</dbReference>
<evidence type="ECO:0000256" key="9">
    <source>
        <dbReference type="SAM" id="Phobius"/>
    </source>
</evidence>
<feature type="transmembrane region" description="Helical" evidence="9">
    <location>
        <begin position="12"/>
        <end position="33"/>
    </location>
</feature>
<dbReference type="PROSITE" id="PS00409">
    <property type="entry name" value="PROKAR_NTER_METHYL"/>
    <property type="match status" value="1"/>
</dbReference>
<evidence type="ECO:0000313" key="11">
    <source>
        <dbReference type="Proteomes" id="UP000672097"/>
    </source>
</evidence>
<organism evidence="10 11">
    <name type="scientific">Ideonella paludis</name>
    <dbReference type="NCBI Taxonomy" id="1233411"/>
    <lineage>
        <taxon>Bacteria</taxon>
        <taxon>Pseudomonadati</taxon>
        <taxon>Pseudomonadota</taxon>
        <taxon>Betaproteobacteria</taxon>
        <taxon>Burkholderiales</taxon>
        <taxon>Sphaerotilaceae</taxon>
        <taxon>Ideonella</taxon>
    </lineage>
</organism>
<evidence type="ECO:0000256" key="2">
    <source>
        <dbReference type="ARBA" id="ARBA00022475"/>
    </source>
</evidence>
<evidence type="ECO:0000256" key="4">
    <source>
        <dbReference type="ARBA" id="ARBA00022519"/>
    </source>
</evidence>
<dbReference type="InterPro" id="IPR051621">
    <property type="entry name" value="T2SS_protein_J"/>
</dbReference>
<evidence type="ECO:0000256" key="6">
    <source>
        <dbReference type="ARBA" id="ARBA00022989"/>
    </source>
</evidence>
<protein>
    <submittedName>
        <fullName evidence="10">Prepilin-type N-terminal cleavage/methylation domain-containing protein</fullName>
    </submittedName>
</protein>
<evidence type="ECO:0000256" key="3">
    <source>
        <dbReference type="ARBA" id="ARBA00022481"/>
    </source>
</evidence>
<dbReference type="RefSeq" id="WP_210808319.1">
    <property type="nucleotide sequence ID" value="NZ_JAGQDG010000003.1"/>
</dbReference>
<evidence type="ECO:0000256" key="5">
    <source>
        <dbReference type="ARBA" id="ARBA00022692"/>
    </source>
</evidence>
<keyword evidence="7 9" id="KW-0472">Membrane</keyword>
<evidence type="ECO:0000256" key="8">
    <source>
        <dbReference type="SAM" id="MobiDB-lite"/>
    </source>
</evidence>